<reference evidence="1 2" key="1">
    <citation type="submission" date="2018-08" db="EMBL/GenBank/DDBJ databases">
        <title>A genome reference for cultivated species of the human gut microbiota.</title>
        <authorList>
            <person name="Zou Y."/>
            <person name="Xue W."/>
            <person name="Luo G."/>
        </authorList>
    </citation>
    <scope>NUCLEOTIDE SEQUENCE [LARGE SCALE GENOMIC DNA]</scope>
    <source>
        <strain evidence="1 2">AM30-5LB</strain>
    </source>
</reference>
<dbReference type="Proteomes" id="UP000286050">
    <property type="component" value="Unassembled WGS sequence"/>
</dbReference>
<proteinExistence type="predicted"/>
<dbReference type="EMBL" id="QSJI01000001">
    <property type="protein sequence ID" value="RHD57411.1"/>
    <property type="molecule type" value="Genomic_DNA"/>
</dbReference>
<name>A0A414FZN1_9ACTN</name>
<sequence>MDSEYKLQAYRTPSGSIFWELISGTAACGDFAKMLKTPRKKQAAVNLINQIDKIISHGIKASCATGKLRLLDAELGLYELKGYSGVNREMAYILYQEPLKIVLLFSFKGHQGSGNIHSEIKKARPIARAAKELLVQIMQAESIHDVK</sequence>
<protein>
    <recommendedName>
        <fullName evidence="3">Addiction module toxin RelE</fullName>
    </recommendedName>
</protein>
<evidence type="ECO:0000313" key="1">
    <source>
        <dbReference type="EMBL" id="RHD57411.1"/>
    </source>
</evidence>
<dbReference type="AlphaFoldDB" id="A0A414FZN1"/>
<accession>A0A414FZN1</accession>
<evidence type="ECO:0000313" key="2">
    <source>
        <dbReference type="Proteomes" id="UP000286050"/>
    </source>
</evidence>
<organism evidence="1 2">
    <name type="scientific">Collinsella intestinalis</name>
    <dbReference type="NCBI Taxonomy" id="147207"/>
    <lineage>
        <taxon>Bacteria</taxon>
        <taxon>Bacillati</taxon>
        <taxon>Actinomycetota</taxon>
        <taxon>Coriobacteriia</taxon>
        <taxon>Coriobacteriales</taxon>
        <taxon>Coriobacteriaceae</taxon>
        <taxon>Collinsella</taxon>
    </lineage>
</organism>
<dbReference type="RefSeq" id="WP_118271215.1">
    <property type="nucleotide sequence ID" value="NZ_QSJI01000001.1"/>
</dbReference>
<gene>
    <name evidence="1" type="ORF">DW787_00775</name>
</gene>
<comment type="caution">
    <text evidence="1">The sequence shown here is derived from an EMBL/GenBank/DDBJ whole genome shotgun (WGS) entry which is preliminary data.</text>
</comment>
<evidence type="ECO:0008006" key="3">
    <source>
        <dbReference type="Google" id="ProtNLM"/>
    </source>
</evidence>